<dbReference type="PANTHER" id="PTHR43394:SF1">
    <property type="entry name" value="ATP-BINDING CASSETTE SUB-FAMILY B MEMBER 10, MITOCHONDRIAL"/>
    <property type="match status" value="1"/>
</dbReference>
<reference evidence="1" key="1">
    <citation type="journal article" date="2023" name="IMA Fungus">
        <title>Comparative genomic study of the Penicillium genus elucidates a diverse pangenome and 15 lateral gene transfer events.</title>
        <authorList>
            <person name="Petersen C."/>
            <person name="Sorensen T."/>
            <person name="Nielsen M.R."/>
            <person name="Sondergaard T.E."/>
            <person name="Sorensen J.L."/>
            <person name="Fitzpatrick D.A."/>
            <person name="Frisvad J.C."/>
            <person name="Nielsen K.L."/>
        </authorList>
    </citation>
    <scope>NUCLEOTIDE SEQUENCE</scope>
    <source>
        <strain evidence="1">IBT 12815</strain>
    </source>
</reference>
<dbReference type="InterPro" id="IPR039421">
    <property type="entry name" value="Type_1_exporter"/>
</dbReference>
<dbReference type="SUPFAM" id="SSF52540">
    <property type="entry name" value="P-loop containing nucleoside triphosphate hydrolases"/>
    <property type="match status" value="1"/>
</dbReference>
<dbReference type="AlphaFoldDB" id="A0AAD6E5P1"/>
<sequence length="124" mass="13621">MFSSLAQTTRFRLNLLCHVSSLFSLARRTTRAKLSNDENSGGILLLDEASSSVDQETERVMQDTVRSEFKGFTVIAVAHRLEMIMDFDQVVVMDIGKIVEIGNPEVLKGLAGSRFGELVNAGAN</sequence>
<proteinExistence type="predicted"/>
<gene>
    <name evidence="1" type="ORF">N7537_005478</name>
</gene>
<dbReference type="EMBL" id="JAQJAE010000003">
    <property type="protein sequence ID" value="KAJ5602522.1"/>
    <property type="molecule type" value="Genomic_DNA"/>
</dbReference>
<organism evidence="1 2">
    <name type="scientific">Penicillium hordei</name>
    <dbReference type="NCBI Taxonomy" id="40994"/>
    <lineage>
        <taxon>Eukaryota</taxon>
        <taxon>Fungi</taxon>
        <taxon>Dikarya</taxon>
        <taxon>Ascomycota</taxon>
        <taxon>Pezizomycotina</taxon>
        <taxon>Eurotiomycetes</taxon>
        <taxon>Eurotiomycetidae</taxon>
        <taxon>Eurotiales</taxon>
        <taxon>Aspergillaceae</taxon>
        <taxon>Penicillium</taxon>
    </lineage>
</organism>
<dbReference type="PANTHER" id="PTHR43394">
    <property type="entry name" value="ATP-DEPENDENT PERMEASE MDL1, MITOCHONDRIAL"/>
    <property type="match status" value="1"/>
</dbReference>
<dbReference type="Gene3D" id="3.40.50.300">
    <property type="entry name" value="P-loop containing nucleotide triphosphate hydrolases"/>
    <property type="match status" value="1"/>
</dbReference>
<keyword evidence="2" id="KW-1185">Reference proteome</keyword>
<accession>A0AAD6E5P1</accession>
<evidence type="ECO:0000313" key="1">
    <source>
        <dbReference type="EMBL" id="KAJ5602522.1"/>
    </source>
</evidence>
<dbReference type="Proteomes" id="UP001213799">
    <property type="component" value="Unassembled WGS sequence"/>
</dbReference>
<reference evidence="1" key="2">
    <citation type="submission" date="2023-01" db="EMBL/GenBank/DDBJ databases">
        <authorList>
            <person name="Petersen C."/>
        </authorList>
    </citation>
    <scope>NUCLEOTIDE SEQUENCE</scope>
    <source>
        <strain evidence="1">IBT 12815</strain>
    </source>
</reference>
<dbReference type="GeneID" id="81586777"/>
<evidence type="ECO:0000313" key="2">
    <source>
        <dbReference type="Proteomes" id="UP001213799"/>
    </source>
</evidence>
<dbReference type="RefSeq" id="XP_056752320.1">
    <property type="nucleotide sequence ID" value="XM_056896535.1"/>
</dbReference>
<dbReference type="InterPro" id="IPR027417">
    <property type="entry name" value="P-loop_NTPase"/>
</dbReference>
<comment type="caution">
    <text evidence="1">The sequence shown here is derived from an EMBL/GenBank/DDBJ whole genome shotgun (WGS) entry which is preliminary data.</text>
</comment>
<dbReference type="GO" id="GO:0015421">
    <property type="term" value="F:ABC-type oligopeptide transporter activity"/>
    <property type="evidence" value="ECO:0007669"/>
    <property type="project" value="TreeGrafter"/>
</dbReference>
<protein>
    <submittedName>
        <fullName evidence="1">ABC multidrug transporter</fullName>
    </submittedName>
</protein>
<name>A0AAD6E5P1_9EURO</name>